<accession>A0A931G1V3</accession>
<evidence type="ECO:0000313" key="2">
    <source>
        <dbReference type="EMBL" id="MBG0567057.1"/>
    </source>
</evidence>
<proteinExistence type="predicted"/>
<feature type="compositionally biased region" description="Basic and acidic residues" evidence="1">
    <location>
        <begin position="108"/>
        <end position="118"/>
    </location>
</feature>
<gene>
    <name evidence="2" type="ORF">I4J89_36985</name>
</gene>
<feature type="region of interest" description="Disordered" evidence="1">
    <location>
        <begin position="1"/>
        <end position="63"/>
    </location>
</feature>
<feature type="compositionally biased region" description="Basic and acidic residues" evidence="1">
    <location>
        <begin position="1"/>
        <end position="16"/>
    </location>
</feature>
<comment type="caution">
    <text evidence="2">The sequence shown here is derived from an EMBL/GenBank/DDBJ whole genome shotgun (WGS) entry which is preliminary data.</text>
</comment>
<dbReference type="Proteomes" id="UP000598146">
    <property type="component" value="Unassembled WGS sequence"/>
</dbReference>
<keyword evidence="3" id="KW-1185">Reference proteome</keyword>
<evidence type="ECO:0000313" key="3">
    <source>
        <dbReference type="Proteomes" id="UP000598146"/>
    </source>
</evidence>
<dbReference type="EMBL" id="JADQTO010000024">
    <property type="protein sequence ID" value="MBG0567057.1"/>
    <property type="molecule type" value="Genomic_DNA"/>
</dbReference>
<feature type="region of interest" description="Disordered" evidence="1">
    <location>
        <begin position="96"/>
        <end position="118"/>
    </location>
</feature>
<reference evidence="2" key="1">
    <citation type="submission" date="2020-11" db="EMBL/GenBank/DDBJ databases">
        <title>Isolation and identification of active actinomycetes.</title>
        <authorList>
            <person name="Sun X."/>
        </authorList>
    </citation>
    <scope>NUCLEOTIDE SEQUENCE</scope>
    <source>
        <strain evidence="2">NEAU-A11</strain>
    </source>
</reference>
<name>A0A931G1V3_9ACTN</name>
<organism evidence="2 3">
    <name type="scientific">Actinoplanes aureus</name>
    <dbReference type="NCBI Taxonomy" id="2792083"/>
    <lineage>
        <taxon>Bacteria</taxon>
        <taxon>Bacillati</taxon>
        <taxon>Actinomycetota</taxon>
        <taxon>Actinomycetes</taxon>
        <taxon>Micromonosporales</taxon>
        <taxon>Micromonosporaceae</taxon>
        <taxon>Actinoplanes</taxon>
    </lineage>
</organism>
<sequence>MDHDDSSRPDRTESRRAMRPTFGELRRQLAENGDPWTIDPLISDDEPLPEYPLGGMPEDAGERIPSALIDPQVDVRTIIAELPPNDPGLRERWAEVGVPLDGVPPEATSDRPDDSGNR</sequence>
<protein>
    <submittedName>
        <fullName evidence="2">Uncharacterized protein</fullName>
    </submittedName>
</protein>
<evidence type="ECO:0000256" key="1">
    <source>
        <dbReference type="SAM" id="MobiDB-lite"/>
    </source>
</evidence>
<dbReference type="RefSeq" id="WP_196418829.1">
    <property type="nucleotide sequence ID" value="NZ_JADQTO010000024.1"/>
</dbReference>
<dbReference type="AlphaFoldDB" id="A0A931G1V3"/>